<dbReference type="KEGG" id="bbd:Belba_0484"/>
<accession>I3Z1M5</accession>
<dbReference type="eggNOG" id="COG0810">
    <property type="taxonomic scope" value="Bacteria"/>
</dbReference>
<dbReference type="PANTHER" id="PTHR33446:SF2">
    <property type="entry name" value="PROTEIN TONB"/>
    <property type="match status" value="1"/>
</dbReference>
<dbReference type="InterPro" id="IPR037682">
    <property type="entry name" value="TonB_C"/>
</dbReference>
<dbReference type="GO" id="GO:0031992">
    <property type="term" value="F:energy transducer activity"/>
    <property type="evidence" value="ECO:0007669"/>
    <property type="project" value="TreeGrafter"/>
</dbReference>
<keyword evidence="7" id="KW-0653">Protein transport</keyword>
<name>I3Z1M5_BELBD</name>
<dbReference type="RefSeq" id="WP_014771156.1">
    <property type="nucleotide sequence ID" value="NC_018010.1"/>
</dbReference>
<feature type="chain" id="PRO_5003683283" evidence="10">
    <location>
        <begin position="21"/>
        <end position="140"/>
    </location>
</feature>
<protein>
    <submittedName>
        <fullName evidence="12">TonB family protein</fullName>
    </submittedName>
</protein>
<evidence type="ECO:0000256" key="2">
    <source>
        <dbReference type="ARBA" id="ARBA00006555"/>
    </source>
</evidence>
<dbReference type="PANTHER" id="PTHR33446">
    <property type="entry name" value="PROTEIN TONB-RELATED"/>
    <property type="match status" value="1"/>
</dbReference>
<evidence type="ECO:0000256" key="1">
    <source>
        <dbReference type="ARBA" id="ARBA00004383"/>
    </source>
</evidence>
<dbReference type="EMBL" id="CP003281">
    <property type="protein sequence ID" value="AFL83143.1"/>
    <property type="molecule type" value="Genomic_DNA"/>
</dbReference>
<keyword evidence="10" id="KW-0732">Signal</keyword>
<keyword evidence="4" id="KW-1003">Cell membrane</keyword>
<keyword evidence="9" id="KW-0472">Membrane</keyword>
<dbReference type="Gene3D" id="3.30.1150.10">
    <property type="match status" value="1"/>
</dbReference>
<evidence type="ECO:0000313" key="13">
    <source>
        <dbReference type="Proteomes" id="UP000006050"/>
    </source>
</evidence>
<dbReference type="NCBIfam" id="TIGR01352">
    <property type="entry name" value="tonB_Cterm"/>
    <property type="match status" value="1"/>
</dbReference>
<evidence type="ECO:0000256" key="7">
    <source>
        <dbReference type="ARBA" id="ARBA00022927"/>
    </source>
</evidence>
<dbReference type="AlphaFoldDB" id="I3Z1M5"/>
<dbReference type="Pfam" id="PF03544">
    <property type="entry name" value="TonB_C"/>
    <property type="match status" value="1"/>
</dbReference>
<evidence type="ECO:0000256" key="5">
    <source>
        <dbReference type="ARBA" id="ARBA00022519"/>
    </source>
</evidence>
<evidence type="ECO:0000256" key="9">
    <source>
        <dbReference type="ARBA" id="ARBA00023136"/>
    </source>
</evidence>
<keyword evidence="3" id="KW-0813">Transport</keyword>
<feature type="signal peptide" evidence="10">
    <location>
        <begin position="1"/>
        <end position="20"/>
    </location>
</feature>
<evidence type="ECO:0000256" key="10">
    <source>
        <dbReference type="SAM" id="SignalP"/>
    </source>
</evidence>
<feature type="domain" description="TonB C-terminal" evidence="11">
    <location>
        <begin position="49"/>
        <end position="140"/>
    </location>
</feature>
<dbReference type="SUPFAM" id="SSF74653">
    <property type="entry name" value="TolA/TonB C-terminal domain"/>
    <property type="match status" value="1"/>
</dbReference>
<dbReference type="Proteomes" id="UP000006050">
    <property type="component" value="Chromosome"/>
</dbReference>
<evidence type="ECO:0000256" key="3">
    <source>
        <dbReference type="ARBA" id="ARBA00022448"/>
    </source>
</evidence>
<keyword evidence="13" id="KW-1185">Reference proteome</keyword>
<reference evidence="13" key="1">
    <citation type="submission" date="2012-06" db="EMBL/GenBank/DDBJ databases">
        <title>The complete genome of Belliella baltica DSM 15883.</title>
        <authorList>
            <person name="Lucas S."/>
            <person name="Copeland A."/>
            <person name="Lapidus A."/>
            <person name="Goodwin L."/>
            <person name="Pitluck S."/>
            <person name="Peters L."/>
            <person name="Mikhailova N."/>
            <person name="Davenport K."/>
            <person name="Kyrpides N."/>
            <person name="Mavromatis K."/>
            <person name="Pagani I."/>
            <person name="Ivanova N."/>
            <person name="Ovchinnikova G."/>
            <person name="Zeytun A."/>
            <person name="Detter J.C."/>
            <person name="Han C."/>
            <person name="Land M."/>
            <person name="Hauser L."/>
            <person name="Markowitz V."/>
            <person name="Cheng J.-F."/>
            <person name="Hugenholtz P."/>
            <person name="Woyke T."/>
            <person name="Wu D."/>
            <person name="Tindall B."/>
            <person name="Pomrenke H."/>
            <person name="Brambilla E."/>
            <person name="Klenk H.-P."/>
            <person name="Eisen J.A."/>
        </authorList>
    </citation>
    <scope>NUCLEOTIDE SEQUENCE [LARGE SCALE GENOMIC DNA]</scope>
    <source>
        <strain evidence="13">DSM 15883 / CIP 108006 / LMG 21964 / BA134</strain>
    </source>
</reference>
<organism evidence="12 13">
    <name type="scientific">Belliella baltica (strain DSM 15883 / CIP 108006 / LMG 21964 / BA134)</name>
    <dbReference type="NCBI Taxonomy" id="866536"/>
    <lineage>
        <taxon>Bacteria</taxon>
        <taxon>Pseudomonadati</taxon>
        <taxon>Bacteroidota</taxon>
        <taxon>Cytophagia</taxon>
        <taxon>Cytophagales</taxon>
        <taxon>Cyclobacteriaceae</taxon>
        <taxon>Belliella</taxon>
    </lineage>
</organism>
<dbReference type="HOGENOM" id="CLU_065795_3_1_10"/>
<gene>
    <name evidence="12" type="ordered locus">Belba_0484</name>
</gene>
<dbReference type="OrthoDB" id="9812355at2"/>
<comment type="similarity">
    <text evidence="2">Belongs to the TonB family.</text>
</comment>
<keyword evidence="6" id="KW-0812">Transmembrane</keyword>
<dbReference type="GO" id="GO:0098797">
    <property type="term" value="C:plasma membrane protein complex"/>
    <property type="evidence" value="ECO:0007669"/>
    <property type="project" value="TreeGrafter"/>
</dbReference>
<dbReference type="STRING" id="866536.Belba_0484"/>
<dbReference type="InterPro" id="IPR006260">
    <property type="entry name" value="TonB/TolA_C"/>
</dbReference>
<evidence type="ECO:0000259" key="11">
    <source>
        <dbReference type="PROSITE" id="PS52015"/>
    </source>
</evidence>
<evidence type="ECO:0000256" key="6">
    <source>
        <dbReference type="ARBA" id="ARBA00022692"/>
    </source>
</evidence>
<keyword evidence="8" id="KW-1133">Transmembrane helix</keyword>
<dbReference type="PROSITE" id="PS52015">
    <property type="entry name" value="TONB_CTD"/>
    <property type="match status" value="1"/>
</dbReference>
<dbReference type="GO" id="GO:0015031">
    <property type="term" value="P:protein transport"/>
    <property type="evidence" value="ECO:0007669"/>
    <property type="project" value="UniProtKB-KW"/>
</dbReference>
<comment type="subcellular location">
    <subcellularLocation>
        <location evidence="1">Cell inner membrane</location>
        <topology evidence="1">Single-pass membrane protein</topology>
        <orientation evidence="1">Periplasmic side</orientation>
    </subcellularLocation>
</comment>
<evidence type="ECO:0000313" key="12">
    <source>
        <dbReference type="EMBL" id="AFL83143.1"/>
    </source>
</evidence>
<sequence length="140" mass="15973">MKKTLSIFAFTFLIILTVAAQETRLIANNSNNEKKEVLLREMELPEFIGGQEAMATFIQQQIIYPDLAFRQGVEGVVLVNFRISEKGEILKPYIAQSVHPDLDNEALRLIKEMPKWSPALQNGVPKEVAYQLPIRFELNN</sequence>
<dbReference type="GO" id="GO:0055085">
    <property type="term" value="P:transmembrane transport"/>
    <property type="evidence" value="ECO:0007669"/>
    <property type="project" value="InterPro"/>
</dbReference>
<evidence type="ECO:0000256" key="4">
    <source>
        <dbReference type="ARBA" id="ARBA00022475"/>
    </source>
</evidence>
<keyword evidence="5" id="KW-0997">Cell inner membrane</keyword>
<evidence type="ECO:0000256" key="8">
    <source>
        <dbReference type="ARBA" id="ARBA00022989"/>
    </source>
</evidence>
<dbReference type="InterPro" id="IPR051045">
    <property type="entry name" value="TonB-dependent_transducer"/>
</dbReference>
<proteinExistence type="inferred from homology"/>